<comment type="caution">
    <text evidence="2">The sequence shown here is derived from an EMBL/GenBank/DDBJ whole genome shotgun (WGS) entry which is preliminary data.</text>
</comment>
<dbReference type="AlphaFoldDB" id="A0A9W9CI68"/>
<feature type="compositionally biased region" description="Basic and acidic residues" evidence="1">
    <location>
        <begin position="259"/>
        <end position="269"/>
    </location>
</feature>
<keyword evidence="3" id="KW-1185">Reference proteome</keyword>
<dbReference type="InterPro" id="IPR011009">
    <property type="entry name" value="Kinase-like_dom_sf"/>
</dbReference>
<dbReference type="Proteomes" id="UP001140560">
    <property type="component" value="Unassembled WGS sequence"/>
</dbReference>
<name>A0A9W9CI68_9PLEO</name>
<proteinExistence type="predicted"/>
<organism evidence="2 3">
    <name type="scientific">Neocucurbitaria cava</name>
    <dbReference type="NCBI Taxonomy" id="798079"/>
    <lineage>
        <taxon>Eukaryota</taxon>
        <taxon>Fungi</taxon>
        <taxon>Dikarya</taxon>
        <taxon>Ascomycota</taxon>
        <taxon>Pezizomycotina</taxon>
        <taxon>Dothideomycetes</taxon>
        <taxon>Pleosporomycetidae</taxon>
        <taxon>Pleosporales</taxon>
        <taxon>Pleosporineae</taxon>
        <taxon>Cucurbitariaceae</taxon>
        <taxon>Neocucurbitaria</taxon>
    </lineage>
</organism>
<dbReference type="SUPFAM" id="SSF56112">
    <property type="entry name" value="Protein kinase-like (PK-like)"/>
    <property type="match status" value="1"/>
</dbReference>
<accession>A0A9W9CI68</accession>
<dbReference type="EMBL" id="JAPEUY010000018">
    <property type="protein sequence ID" value="KAJ4363886.1"/>
    <property type="molecule type" value="Genomic_DNA"/>
</dbReference>
<gene>
    <name evidence="2" type="ORF">N0V83_009338</name>
</gene>
<feature type="region of interest" description="Disordered" evidence="1">
    <location>
        <begin position="248"/>
        <end position="269"/>
    </location>
</feature>
<evidence type="ECO:0000313" key="3">
    <source>
        <dbReference type="Proteomes" id="UP001140560"/>
    </source>
</evidence>
<evidence type="ECO:0008006" key="4">
    <source>
        <dbReference type="Google" id="ProtNLM"/>
    </source>
</evidence>
<reference evidence="2" key="1">
    <citation type="submission" date="2022-10" db="EMBL/GenBank/DDBJ databases">
        <title>Tapping the CABI collections for fungal endophytes: first genome assemblies for Collariella, Neodidymelliopsis, Ascochyta clinopodiicola, Didymella pomorum, Didymosphaeria variabile, Neocosmospora piperis and Neocucurbitaria cava.</title>
        <authorList>
            <person name="Hill R."/>
        </authorList>
    </citation>
    <scope>NUCLEOTIDE SEQUENCE</scope>
    <source>
        <strain evidence="2">IMI 356814</strain>
    </source>
</reference>
<sequence length="269" mass="30858">MPALKTMDHMGRLQPRQNTHKIYPVDGSLDLKPFTNDEPEESRTITIKRHFKEAKASGAVVLCTYDSRVIKIYDPAFYRTAQDADADDEFNKEKAAYESIKGSLAHKHIAHGFRHGTLGKNDIPYIMINEVVGTPLADYNLEEETSKEDKEAIMRKFIEADSEILFEARVNNYHVRPWNVIKTPDGDIRIIDFGQSTVIEVKGIAKAYQTPPFRWVRRAAQWADYGWFGSREEALEWMWKEWGLGRKEQVGKGPTSRTRGLDGRLTRLG</sequence>
<evidence type="ECO:0000313" key="2">
    <source>
        <dbReference type="EMBL" id="KAJ4363886.1"/>
    </source>
</evidence>
<dbReference type="OrthoDB" id="4267316at2759"/>
<protein>
    <recommendedName>
        <fullName evidence="4">Protein kinase domain-containing protein</fullName>
    </recommendedName>
</protein>
<evidence type="ECO:0000256" key="1">
    <source>
        <dbReference type="SAM" id="MobiDB-lite"/>
    </source>
</evidence>